<evidence type="ECO:0000313" key="9">
    <source>
        <dbReference type="RefSeq" id="XP_034250333.1"/>
    </source>
</evidence>
<dbReference type="GO" id="GO:0052689">
    <property type="term" value="F:carboxylic ester hydrolase activity"/>
    <property type="evidence" value="ECO:0007669"/>
    <property type="project" value="UniProtKB-KW"/>
</dbReference>
<dbReference type="Gene3D" id="3.40.50.1820">
    <property type="entry name" value="alpha/beta hydrolase"/>
    <property type="match status" value="1"/>
</dbReference>
<name>A0A6P8ZY47_THRPL</name>
<keyword evidence="7" id="KW-1185">Reference proteome</keyword>
<dbReference type="InterPro" id="IPR029058">
    <property type="entry name" value="AB_hydrolase_fold"/>
</dbReference>
<dbReference type="PANTHER" id="PTHR11559">
    <property type="entry name" value="CARBOXYLESTERASE"/>
    <property type="match status" value="1"/>
</dbReference>
<keyword evidence="3 5" id="KW-0378">Hydrolase</keyword>
<proteinExistence type="inferred from homology"/>
<sequence>MQLVEVQVKQGLLRGQRLSPPTKNLPAFDAFLGVPYAKPPVKELRFQAPQPPEPWEGARPALDHGADSLQNDFMLRKQAGSEDCLYLNVYSPQVPSSVRTPVEGAPWPVMVWFYPGGFTNGTSHMRQYAPEWLVAKGVVLVTVTYRLGALGFLSLRSSKCPGNAGLKDAVASLQWVRDNIGVFGGDPNRVTVFGCSAGGAVTELLQLAPAAKGLFQRAIMQSASSLNQWCLLEAAEARRRAFRLGEALGCSTQDEDELLAFLQKAPAVDILAKSDSVIDIEKDGSRGLMFPFLPVSEAGLDVADAFLVDKPRTLLNERRYFPVPSIVGLADMEGILTLDDSFAGKAIASTTSLEVADADLERVIPAELGLEKGSPESVALADGIRQLYFDGGKVTRNGYWNLYSDLLFATGVVQAARIHATQVPVYFYLFCVMGRNNVLSTFLKAENPTGACHGDELGYLFGRRPPFPPEPEWEPHSLELATKTRLTTLWANFARTGVPTPAADPDVDNVEWKPLAGNPDTTAPLAPYLDIGATLSVPRAPLWEERVAFWDRVYAKHGPK</sequence>
<dbReference type="Proteomes" id="UP000515158">
    <property type="component" value="Unplaced"/>
</dbReference>
<evidence type="ECO:0000256" key="3">
    <source>
        <dbReference type="ARBA" id="ARBA00022801"/>
    </source>
</evidence>
<reference evidence="8 9" key="1">
    <citation type="submission" date="2025-04" db="UniProtKB">
        <authorList>
            <consortium name="RefSeq"/>
        </authorList>
    </citation>
    <scope>IDENTIFICATION</scope>
    <source>
        <tissue evidence="8 9">Total insect</tissue>
    </source>
</reference>
<dbReference type="InterPro" id="IPR019819">
    <property type="entry name" value="Carboxylesterase_B_CS"/>
</dbReference>
<dbReference type="InterPro" id="IPR050309">
    <property type="entry name" value="Type-B_Carboxylest/Lipase"/>
</dbReference>
<dbReference type="PROSITE" id="PS00941">
    <property type="entry name" value="CARBOXYLESTERASE_B_2"/>
    <property type="match status" value="1"/>
</dbReference>
<evidence type="ECO:0000313" key="8">
    <source>
        <dbReference type="RefSeq" id="XP_034250332.1"/>
    </source>
</evidence>
<dbReference type="RefSeq" id="XP_034250333.1">
    <property type="nucleotide sequence ID" value="XM_034394442.1"/>
</dbReference>
<dbReference type="KEGG" id="tpal:117650837"/>
<accession>A0A6P8ZY47</accession>
<dbReference type="RefSeq" id="XP_034250332.1">
    <property type="nucleotide sequence ID" value="XM_034394441.1"/>
</dbReference>
<dbReference type="InterPro" id="IPR019826">
    <property type="entry name" value="Carboxylesterase_B_AS"/>
</dbReference>
<organism evidence="8">
    <name type="scientific">Thrips palmi</name>
    <name type="common">Melon thrips</name>
    <dbReference type="NCBI Taxonomy" id="161013"/>
    <lineage>
        <taxon>Eukaryota</taxon>
        <taxon>Metazoa</taxon>
        <taxon>Ecdysozoa</taxon>
        <taxon>Arthropoda</taxon>
        <taxon>Hexapoda</taxon>
        <taxon>Insecta</taxon>
        <taxon>Pterygota</taxon>
        <taxon>Neoptera</taxon>
        <taxon>Paraneoptera</taxon>
        <taxon>Thysanoptera</taxon>
        <taxon>Terebrantia</taxon>
        <taxon>Thripoidea</taxon>
        <taxon>Thripidae</taxon>
        <taxon>Thrips</taxon>
    </lineage>
</organism>
<dbReference type="AlphaFoldDB" id="A0A6P8ZY47"/>
<protein>
    <recommendedName>
        <fullName evidence="5">Carboxylic ester hydrolase</fullName>
        <ecNumber evidence="5">3.1.1.-</ecNumber>
    </recommendedName>
</protein>
<evidence type="ECO:0000256" key="5">
    <source>
        <dbReference type="RuleBase" id="RU361235"/>
    </source>
</evidence>
<evidence type="ECO:0000313" key="7">
    <source>
        <dbReference type="Proteomes" id="UP000515158"/>
    </source>
</evidence>
<dbReference type="EC" id="3.1.1.-" evidence="5"/>
<dbReference type="SUPFAM" id="SSF53474">
    <property type="entry name" value="alpha/beta-Hydrolases"/>
    <property type="match status" value="1"/>
</dbReference>
<evidence type="ECO:0000256" key="2">
    <source>
        <dbReference type="ARBA" id="ARBA00022487"/>
    </source>
</evidence>
<dbReference type="InterPro" id="IPR002018">
    <property type="entry name" value="CarbesteraseB"/>
</dbReference>
<dbReference type="Pfam" id="PF00135">
    <property type="entry name" value="COesterase"/>
    <property type="match status" value="1"/>
</dbReference>
<dbReference type="PROSITE" id="PS00122">
    <property type="entry name" value="CARBOXYLESTERASE_B_1"/>
    <property type="match status" value="1"/>
</dbReference>
<dbReference type="GeneID" id="117650837"/>
<feature type="domain" description="Carboxylesterase type B" evidence="6">
    <location>
        <begin position="5"/>
        <end position="536"/>
    </location>
</feature>
<keyword evidence="2" id="KW-0719">Serine esterase</keyword>
<dbReference type="OrthoDB" id="19653at2759"/>
<evidence type="ECO:0000256" key="1">
    <source>
        <dbReference type="ARBA" id="ARBA00005964"/>
    </source>
</evidence>
<gene>
    <name evidence="8 9" type="primary">LOC117650837</name>
</gene>
<keyword evidence="4" id="KW-0325">Glycoprotein</keyword>
<comment type="similarity">
    <text evidence="1 5">Belongs to the type-B carboxylesterase/lipase family.</text>
</comment>
<evidence type="ECO:0000256" key="4">
    <source>
        <dbReference type="ARBA" id="ARBA00023180"/>
    </source>
</evidence>
<evidence type="ECO:0000259" key="6">
    <source>
        <dbReference type="Pfam" id="PF00135"/>
    </source>
</evidence>